<accession>A0ABU8EWI1</accession>
<dbReference type="EMBL" id="JBAWKS010000001">
    <property type="protein sequence ID" value="MEI4550377.1"/>
    <property type="molecule type" value="Genomic_DNA"/>
</dbReference>
<evidence type="ECO:0000313" key="2">
    <source>
        <dbReference type="Proteomes" id="UP001382455"/>
    </source>
</evidence>
<dbReference type="Pfam" id="PF13561">
    <property type="entry name" value="adh_short_C2"/>
    <property type="match status" value="1"/>
</dbReference>
<dbReference type="PANTHER" id="PTHR43544">
    <property type="entry name" value="SHORT-CHAIN DEHYDROGENASE/REDUCTASE"/>
    <property type="match status" value="1"/>
</dbReference>
<reference evidence="1 2" key="1">
    <citation type="submission" date="2023-12" db="EMBL/GenBank/DDBJ databases">
        <title>Friends and Foes: Symbiotic and Algicidal bacterial influence on Karenia brevis blooms.</title>
        <authorList>
            <person name="Fei C."/>
            <person name="Mohamed A.R."/>
            <person name="Booker A."/>
            <person name="Arshad M."/>
            <person name="Klass S."/>
            <person name="Ahn S."/>
            <person name="Gilbert P.M."/>
            <person name="Heil C.A."/>
            <person name="Martinez J.M."/>
            <person name="Amin S.A."/>
        </authorList>
    </citation>
    <scope>NUCLEOTIDE SEQUENCE [LARGE SCALE GENOMIC DNA]</scope>
    <source>
        <strain evidence="1 2">CE15</strain>
    </source>
</reference>
<keyword evidence="2" id="KW-1185">Reference proteome</keyword>
<dbReference type="InterPro" id="IPR036291">
    <property type="entry name" value="NAD(P)-bd_dom_sf"/>
</dbReference>
<protein>
    <submittedName>
        <fullName evidence="1">SDR family NAD(P)-dependent oxidoreductase</fullName>
    </submittedName>
</protein>
<evidence type="ECO:0000313" key="1">
    <source>
        <dbReference type="EMBL" id="MEI4550377.1"/>
    </source>
</evidence>
<name>A0ABU8EWI1_9GAMM</name>
<dbReference type="PANTHER" id="PTHR43544:SF12">
    <property type="entry name" value="NAD(P)-BINDING ROSSMANN-FOLD SUPERFAMILY PROTEIN"/>
    <property type="match status" value="1"/>
</dbReference>
<dbReference type="InterPro" id="IPR002347">
    <property type="entry name" value="SDR_fam"/>
</dbReference>
<organism evidence="1 2">
    <name type="scientific">Pseudoalteromonas spongiae</name>
    <dbReference type="NCBI Taxonomy" id="298657"/>
    <lineage>
        <taxon>Bacteria</taxon>
        <taxon>Pseudomonadati</taxon>
        <taxon>Pseudomonadota</taxon>
        <taxon>Gammaproteobacteria</taxon>
        <taxon>Alteromonadales</taxon>
        <taxon>Pseudoalteromonadaceae</taxon>
        <taxon>Pseudoalteromonas</taxon>
    </lineage>
</organism>
<dbReference type="RefSeq" id="WP_336435593.1">
    <property type="nucleotide sequence ID" value="NZ_JBAWKS010000001.1"/>
</dbReference>
<sequence>MKQSLIIGAGGIGLAVAELLCQQGDEHNITIITSNPTLLRDKRFNVLLVENHSEQQVASCLATLSIKFDYVFCCLGLLHQEEIQPEKNLSQWRVDSAMALMQANAFAPLTYLVHLQKLLSKECKLAFLSARVGSISDNRLGGWYSYRMAKAALNMAIKTASVELARSSNKVCVIAFHPGTTDTKLSKPFQRNVPENKLFTAQFSAECLIRLMFQVNEKDSGKFFAWDGQEIEW</sequence>
<dbReference type="Gene3D" id="3.40.50.720">
    <property type="entry name" value="NAD(P)-binding Rossmann-like Domain"/>
    <property type="match status" value="1"/>
</dbReference>
<proteinExistence type="predicted"/>
<dbReference type="InterPro" id="IPR051468">
    <property type="entry name" value="Fungal_SecMetab_SDRs"/>
</dbReference>
<dbReference type="Proteomes" id="UP001382455">
    <property type="component" value="Unassembled WGS sequence"/>
</dbReference>
<comment type="caution">
    <text evidence="1">The sequence shown here is derived from an EMBL/GenBank/DDBJ whole genome shotgun (WGS) entry which is preliminary data.</text>
</comment>
<gene>
    <name evidence="1" type="ORF">WAE96_11940</name>
</gene>
<dbReference type="SUPFAM" id="SSF51735">
    <property type="entry name" value="NAD(P)-binding Rossmann-fold domains"/>
    <property type="match status" value="1"/>
</dbReference>